<protein>
    <recommendedName>
        <fullName evidence="2">DUF6249 domain-containing protein</fullName>
    </recommendedName>
</protein>
<dbReference type="AlphaFoldDB" id="A0A1H4A361"/>
<feature type="transmembrane region" description="Helical" evidence="1">
    <location>
        <begin position="71"/>
        <end position="90"/>
    </location>
</feature>
<dbReference type="Proteomes" id="UP000198658">
    <property type="component" value="Unassembled WGS sequence"/>
</dbReference>
<organism evidence="3 4">
    <name type="scientific">Microbulbifer marinus</name>
    <dbReference type="NCBI Taxonomy" id="658218"/>
    <lineage>
        <taxon>Bacteria</taxon>
        <taxon>Pseudomonadati</taxon>
        <taxon>Pseudomonadota</taxon>
        <taxon>Gammaproteobacteria</taxon>
        <taxon>Cellvibrionales</taxon>
        <taxon>Microbulbiferaceae</taxon>
        <taxon>Microbulbifer</taxon>
    </lineage>
</organism>
<evidence type="ECO:0000259" key="2">
    <source>
        <dbReference type="Pfam" id="PF19762"/>
    </source>
</evidence>
<dbReference type="RefSeq" id="WP_091388947.1">
    <property type="nucleotide sequence ID" value="NZ_FNQO01000003.1"/>
</dbReference>
<feature type="transmembrane region" description="Helical" evidence="1">
    <location>
        <begin position="6"/>
        <end position="26"/>
    </location>
</feature>
<evidence type="ECO:0000313" key="3">
    <source>
        <dbReference type="EMBL" id="SEA30337.1"/>
    </source>
</evidence>
<evidence type="ECO:0000256" key="1">
    <source>
        <dbReference type="SAM" id="Phobius"/>
    </source>
</evidence>
<feature type="domain" description="DUF6249" evidence="2">
    <location>
        <begin position="12"/>
        <end position="120"/>
    </location>
</feature>
<dbReference type="EMBL" id="FNQO01000003">
    <property type="protein sequence ID" value="SEA30337.1"/>
    <property type="molecule type" value="Genomic_DNA"/>
</dbReference>
<keyword evidence="1" id="KW-0472">Membrane</keyword>
<proteinExistence type="predicted"/>
<accession>A0A1H4A361</accession>
<reference evidence="4" key="1">
    <citation type="submission" date="2016-10" db="EMBL/GenBank/DDBJ databases">
        <authorList>
            <person name="Varghese N."/>
            <person name="Submissions S."/>
        </authorList>
    </citation>
    <scope>NUCLEOTIDE SEQUENCE [LARGE SCALE GENOMIC DNA]</scope>
    <source>
        <strain evidence="4">CGMCC 1.10657</strain>
    </source>
</reference>
<keyword evidence="1" id="KW-1133">Transmembrane helix</keyword>
<dbReference type="InterPro" id="IPR046216">
    <property type="entry name" value="DUF6249"/>
</dbReference>
<dbReference type="Pfam" id="PF19762">
    <property type="entry name" value="DUF6249"/>
    <property type="match status" value="1"/>
</dbReference>
<keyword evidence="4" id="KW-1185">Reference proteome</keyword>
<dbReference type="OrthoDB" id="5737184at2"/>
<keyword evidence="1" id="KW-0812">Transmembrane</keyword>
<name>A0A1H4A361_9GAMM</name>
<dbReference type="STRING" id="658218.SAMN05216562_2512"/>
<evidence type="ECO:0000313" key="4">
    <source>
        <dbReference type="Proteomes" id="UP000198658"/>
    </source>
</evidence>
<gene>
    <name evidence="3" type="ORF">SAMN05216562_2512</name>
</gene>
<sequence length="127" mass="13974">MNEGTLALLVPFAFFLLVGVIVWMILHFRHKSNTETQETIRLAVDKGNELSPELIEQLGNFRAHPKRDVRVGTMWIAIAIGLALMGVFVPDPSNSALQGLLATAAIPLMIGVAYLAMYRLTGRDKQA</sequence>
<feature type="transmembrane region" description="Helical" evidence="1">
    <location>
        <begin position="96"/>
        <end position="117"/>
    </location>
</feature>